<evidence type="ECO:0000313" key="3">
    <source>
        <dbReference type="EMBL" id="CAD9629498.1"/>
    </source>
</evidence>
<sequence length="348" mass="38554">MSSSKEEASSAPPVAATAAKPDASEADFLLFGSRPSHLFDDMRITLDTLLTEEVASLPLLPRTLTPSQRQQQQSGSGNGEKPLTGEQKLIAELRKAYKKKLDLAEAYCSRNIFTIQFYNKTKRRKIMERVLGEDDNDDGSSNNEDGGKDSDNNDKKKKAFSPLPAITFERPSGEIPSADEMNGKNKEILQARQQIQHDKQRRVQLSRQLDRLTKAAQQLKELRGALDKALERKKASGGTEGESSNTALAMKELQESVAKAVEGHEELKVWNARAEEVIQLMDQIKDEREEGGGLLGGSQNTNGSSKRVTSREEDERERKRMLTEMGGGETATHGTKEEIASLLNKIRS</sequence>
<gene>
    <name evidence="3" type="ORF">SMAR0320_LOCUS22373</name>
</gene>
<feature type="region of interest" description="Disordered" evidence="2">
    <location>
        <begin position="131"/>
        <end position="180"/>
    </location>
</feature>
<feature type="compositionally biased region" description="Low complexity" evidence="2">
    <location>
        <begin position="61"/>
        <end position="75"/>
    </location>
</feature>
<evidence type="ECO:0000256" key="1">
    <source>
        <dbReference type="SAM" id="Coils"/>
    </source>
</evidence>
<feature type="compositionally biased region" description="Polar residues" evidence="2">
    <location>
        <begin position="298"/>
        <end position="307"/>
    </location>
</feature>
<feature type="compositionally biased region" description="Basic and acidic residues" evidence="2">
    <location>
        <begin position="309"/>
        <end position="322"/>
    </location>
</feature>
<keyword evidence="1" id="KW-0175">Coiled coil</keyword>
<dbReference type="AlphaFoldDB" id="A0A7S2Q100"/>
<feature type="compositionally biased region" description="Basic and acidic residues" evidence="2">
    <location>
        <begin position="145"/>
        <end position="154"/>
    </location>
</feature>
<feature type="coiled-coil region" evidence="1">
    <location>
        <begin position="195"/>
        <end position="232"/>
    </location>
</feature>
<name>A0A7S2Q100_9STRA</name>
<organism evidence="3">
    <name type="scientific">Skeletonema marinoi</name>
    <dbReference type="NCBI Taxonomy" id="267567"/>
    <lineage>
        <taxon>Eukaryota</taxon>
        <taxon>Sar</taxon>
        <taxon>Stramenopiles</taxon>
        <taxon>Ochrophyta</taxon>
        <taxon>Bacillariophyta</taxon>
        <taxon>Coscinodiscophyceae</taxon>
        <taxon>Thalassiosirophycidae</taxon>
        <taxon>Thalassiosirales</taxon>
        <taxon>Skeletonemataceae</taxon>
        <taxon>Skeletonema</taxon>
        <taxon>Skeletonema marinoi-dohrnii complex</taxon>
    </lineage>
</organism>
<proteinExistence type="predicted"/>
<feature type="region of interest" description="Disordered" evidence="2">
    <location>
        <begin position="1"/>
        <end position="21"/>
    </location>
</feature>
<feature type="region of interest" description="Disordered" evidence="2">
    <location>
        <begin position="61"/>
        <end position="85"/>
    </location>
</feature>
<evidence type="ECO:0000256" key="2">
    <source>
        <dbReference type="SAM" id="MobiDB-lite"/>
    </source>
</evidence>
<feature type="region of interest" description="Disordered" evidence="2">
    <location>
        <begin position="288"/>
        <end position="348"/>
    </location>
</feature>
<feature type="compositionally biased region" description="Low complexity" evidence="2">
    <location>
        <begin position="9"/>
        <end position="21"/>
    </location>
</feature>
<accession>A0A7S2Q100</accession>
<reference evidence="3" key="1">
    <citation type="submission" date="2021-01" db="EMBL/GenBank/DDBJ databases">
        <authorList>
            <person name="Corre E."/>
            <person name="Pelletier E."/>
            <person name="Niang G."/>
            <person name="Scheremetjew M."/>
            <person name="Finn R."/>
            <person name="Kale V."/>
            <person name="Holt S."/>
            <person name="Cochrane G."/>
            <person name="Meng A."/>
            <person name="Brown T."/>
            <person name="Cohen L."/>
        </authorList>
    </citation>
    <scope>NUCLEOTIDE SEQUENCE</scope>
    <source>
        <strain evidence="3">SM1012Den-03</strain>
    </source>
</reference>
<dbReference type="EMBL" id="HBGZ01031370">
    <property type="protein sequence ID" value="CAD9629498.1"/>
    <property type="molecule type" value="Transcribed_RNA"/>
</dbReference>
<protein>
    <submittedName>
        <fullName evidence="3">Uncharacterized protein</fullName>
    </submittedName>
</protein>